<evidence type="ECO:0000313" key="1">
    <source>
        <dbReference type="EMBL" id="NIK88935.1"/>
    </source>
</evidence>
<reference evidence="1 2" key="1">
    <citation type="submission" date="2020-03" db="EMBL/GenBank/DDBJ databases">
        <title>Genomic Encyclopedia of Type Strains, Phase IV (KMG-IV): sequencing the most valuable type-strain genomes for metagenomic binning, comparative biology and taxonomic classification.</title>
        <authorList>
            <person name="Goeker M."/>
        </authorList>
    </citation>
    <scope>NUCLEOTIDE SEQUENCE [LARGE SCALE GENOMIC DNA]</scope>
    <source>
        <strain evidence="1 2">DSM 19867</strain>
    </source>
</reference>
<proteinExistence type="predicted"/>
<dbReference type="Proteomes" id="UP000570514">
    <property type="component" value="Unassembled WGS sequence"/>
</dbReference>
<dbReference type="AlphaFoldDB" id="A0A846N0C1"/>
<organism evidence="1 2">
    <name type="scientific">Rhizomicrobium palustre</name>
    <dbReference type="NCBI Taxonomy" id="189966"/>
    <lineage>
        <taxon>Bacteria</taxon>
        <taxon>Pseudomonadati</taxon>
        <taxon>Pseudomonadota</taxon>
        <taxon>Alphaproteobacteria</taxon>
        <taxon>Micropepsales</taxon>
        <taxon>Micropepsaceae</taxon>
        <taxon>Rhizomicrobium</taxon>
    </lineage>
</organism>
<dbReference type="EMBL" id="JAASRM010000001">
    <property type="protein sequence ID" value="NIK88935.1"/>
    <property type="molecule type" value="Genomic_DNA"/>
</dbReference>
<keyword evidence="2" id="KW-1185">Reference proteome</keyword>
<protein>
    <submittedName>
        <fullName evidence="1">Uncharacterized protein</fullName>
    </submittedName>
</protein>
<evidence type="ECO:0000313" key="2">
    <source>
        <dbReference type="Proteomes" id="UP000570514"/>
    </source>
</evidence>
<gene>
    <name evidence="1" type="ORF">FHS83_002253</name>
</gene>
<accession>A0A846N0C1</accession>
<sequence length="73" mass="8622">MEGRSRLRLRRIATPPKNFDFTKQNSTCVVFYPHSKNLKVHQNQHTKRAGEAGEKRVHWGSNEQLPLRYARTF</sequence>
<comment type="caution">
    <text evidence="1">The sequence shown here is derived from an EMBL/GenBank/DDBJ whole genome shotgun (WGS) entry which is preliminary data.</text>
</comment>
<name>A0A846N0C1_9PROT</name>